<name>A0A173V569_9FIRM</name>
<evidence type="ECO:0000313" key="1">
    <source>
        <dbReference type="EMBL" id="CUN22432.1"/>
    </source>
</evidence>
<reference evidence="1 2" key="1">
    <citation type="submission" date="2015-09" db="EMBL/GenBank/DDBJ databases">
        <authorList>
            <consortium name="Pathogen Informatics"/>
        </authorList>
    </citation>
    <scope>NUCLEOTIDE SEQUENCE [LARGE SCALE GENOMIC DNA]</scope>
    <source>
        <strain evidence="1 2">2789STDY5834960</strain>
    </source>
</reference>
<gene>
    <name evidence="1" type="ORF">ERS852572_02615</name>
</gene>
<dbReference type="AlphaFoldDB" id="A0A173V569"/>
<dbReference type="EMBL" id="CYXZ01000020">
    <property type="protein sequence ID" value="CUN22432.1"/>
    <property type="molecule type" value="Genomic_DNA"/>
</dbReference>
<dbReference type="Proteomes" id="UP000095350">
    <property type="component" value="Unassembled WGS sequence"/>
</dbReference>
<accession>A0A173V569</accession>
<protein>
    <submittedName>
        <fullName evidence="1">Uncharacterized protein</fullName>
    </submittedName>
</protein>
<dbReference type="PaxDb" id="166486-ERS852572_02615"/>
<evidence type="ECO:0000313" key="2">
    <source>
        <dbReference type="Proteomes" id="UP000095350"/>
    </source>
</evidence>
<proteinExistence type="predicted"/>
<organism evidence="1 2">
    <name type="scientific">Roseburia intestinalis</name>
    <dbReference type="NCBI Taxonomy" id="166486"/>
    <lineage>
        <taxon>Bacteria</taxon>
        <taxon>Bacillati</taxon>
        <taxon>Bacillota</taxon>
        <taxon>Clostridia</taxon>
        <taxon>Lachnospirales</taxon>
        <taxon>Lachnospiraceae</taxon>
        <taxon>Roseburia</taxon>
    </lineage>
</organism>
<sequence length="45" mass="5487">MRRGLHRENDICYNGGKFVKSEFWLQILLEWRRYESGRKKAEKTG</sequence>